<dbReference type="EMBL" id="DTDH01000026">
    <property type="protein sequence ID" value="HGT98002.1"/>
    <property type="molecule type" value="Genomic_DNA"/>
</dbReference>
<evidence type="ECO:0000256" key="1">
    <source>
        <dbReference type="ARBA" id="ARBA00008725"/>
    </source>
</evidence>
<dbReference type="Pfam" id="PF12849">
    <property type="entry name" value="PBP_like_2"/>
    <property type="match status" value="1"/>
</dbReference>
<dbReference type="AlphaFoldDB" id="A0A7J3MWT5"/>
<proteinExistence type="inferred from homology"/>
<evidence type="ECO:0000256" key="4">
    <source>
        <dbReference type="PIRNR" id="PIRNR002756"/>
    </source>
</evidence>
<keyword evidence="2 4" id="KW-0813">Transport</keyword>
<comment type="similarity">
    <text evidence="1 4">Belongs to the PstS family.</text>
</comment>
<name>A0A7J3MWT5_9CREN</name>
<sequence length="416" mass="45613">MITLSRMVIVIAVAVIVTAIAVYSLTHIMLASDRKEQYVTLTRTVQQTIHQTVTVLQTTTIMTTVTPITTTVTVPATVRYTPRPEVRGLSVSGAGASFQYPQIAQWARLFKEVAGVEVTYQSVGSGAGQKMFLVDRVTAFAASDPPLTKSQYEQYRGQVMQIPWIMGAVVVVYNVPEIKGHNLKLTGEVIAKIYCGEIEYWDDPAIKELNPDIANILPRKQIIAIHRSDSSGTTEIFTVFLNKAAPNIWGKDLVGKVVNWPIDATGRGIGAKGNEGVTATVLQTPYSIGYVELSYALENNLPIAAIRNAAGRFVLPTDEAIRNAAKGVPIPSSPLEDFSEMFVEVIYSPHEGSYPISSLAFLFVWREYGDRNKALALSEFLKWIAIEGYSNMVQGYVAPPQQVVELLLSAARLLES</sequence>
<protein>
    <recommendedName>
        <fullName evidence="4">Phosphate-binding protein</fullName>
    </recommendedName>
</protein>
<dbReference type="SUPFAM" id="SSF53850">
    <property type="entry name" value="Periplasmic binding protein-like II"/>
    <property type="match status" value="1"/>
</dbReference>
<feature type="transmembrane region" description="Helical" evidence="5">
    <location>
        <begin position="7"/>
        <end position="30"/>
    </location>
</feature>
<dbReference type="InterPro" id="IPR050962">
    <property type="entry name" value="Phosphate-bind_PstS"/>
</dbReference>
<evidence type="ECO:0000256" key="5">
    <source>
        <dbReference type="SAM" id="Phobius"/>
    </source>
</evidence>
<dbReference type="PANTHER" id="PTHR42996:SF1">
    <property type="entry name" value="PHOSPHATE-BINDING PROTEIN PSTS"/>
    <property type="match status" value="1"/>
</dbReference>
<reference evidence="7" key="1">
    <citation type="journal article" date="2020" name="mSystems">
        <title>Genome- and Community-Level Interaction Insights into Carbon Utilization and Element Cycling Functions of Hydrothermarchaeota in Hydrothermal Sediment.</title>
        <authorList>
            <person name="Zhou Z."/>
            <person name="Liu Y."/>
            <person name="Xu W."/>
            <person name="Pan J."/>
            <person name="Luo Z.H."/>
            <person name="Li M."/>
        </authorList>
    </citation>
    <scope>NUCLEOTIDE SEQUENCE [LARGE SCALE GENOMIC DNA]</scope>
    <source>
        <strain evidence="7">SpSt-688</strain>
    </source>
</reference>
<dbReference type="Gene3D" id="3.40.190.10">
    <property type="entry name" value="Periplasmic binding protein-like II"/>
    <property type="match status" value="2"/>
</dbReference>
<dbReference type="GO" id="GO:0042301">
    <property type="term" value="F:phosphate ion binding"/>
    <property type="evidence" value="ECO:0007669"/>
    <property type="project" value="InterPro"/>
</dbReference>
<keyword evidence="5" id="KW-0812">Transmembrane</keyword>
<dbReference type="GO" id="GO:0043190">
    <property type="term" value="C:ATP-binding cassette (ABC) transporter complex"/>
    <property type="evidence" value="ECO:0007669"/>
    <property type="project" value="InterPro"/>
</dbReference>
<dbReference type="PANTHER" id="PTHR42996">
    <property type="entry name" value="PHOSPHATE-BINDING PROTEIN PSTS"/>
    <property type="match status" value="1"/>
</dbReference>
<dbReference type="CDD" id="cd13565">
    <property type="entry name" value="PBP2_PstS"/>
    <property type="match status" value="1"/>
</dbReference>
<dbReference type="InterPro" id="IPR005673">
    <property type="entry name" value="ABC_phos-bd_PstS"/>
</dbReference>
<dbReference type="NCBIfam" id="TIGR00975">
    <property type="entry name" value="3a0107s03"/>
    <property type="match status" value="1"/>
</dbReference>
<dbReference type="PIRSF" id="PIRSF002756">
    <property type="entry name" value="PstS"/>
    <property type="match status" value="1"/>
</dbReference>
<evidence type="ECO:0000256" key="3">
    <source>
        <dbReference type="ARBA" id="ARBA00022592"/>
    </source>
</evidence>
<organism evidence="7">
    <name type="scientific">Ignisphaera aggregans</name>
    <dbReference type="NCBI Taxonomy" id="334771"/>
    <lineage>
        <taxon>Archaea</taxon>
        <taxon>Thermoproteota</taxon>
        <taxon>Thermoprotei</taxon>
        <taxon>Desulfurococcales</taxon>
        <taxon>Desulfurococcaceae</taxon>
        <taxon>Ignisphaera</taxon>
    </lineage>
</organism>
<keyword evidence="5" id="KW-1133">Transmembrane helix</keyword>
<evidence type="ECO:0000313" key="7">
    <source>
        <dbReference type="EMBL" id="HGT98002.1"/>
    </source>
</evidence>
<dbReference type="InterPro" id="IPR024370">
    <property type="entry name" value="PBP_domain"/>
</dbReference>
<keyword evidence="3 4" id="KW-0592">Phosphate transport</keyword>
<comment type="caution">
    <text evidence="7">The sequence shown here is derived from an EMBL/GenBank/DDBJ whole genome shotgun (WGS) entry which is preliminary data.</text>
</comment>
<dbReference type="GO" id="GO:0035435">
    <property type="term" value="P:phosphate ion transmembrane transport"/>
    <property type="evidence" value="ECO:0007669"/>
    <property type="project" value="InterPro"/>
</dbReference>
<keyword evidence="5" id="KW-0472">Membrane</keyword>
<gene>
    <name evidence="7" type="primary">pstS</name>
    <name evidence="7" type="ORF">ENU64_01045</name>
</gene>
<feature type="domain" description="PBP" evidence="6">
    <location>
        <begin position="90"/>
        <end position="385"/>
    </location>
</feature>
<evidence type="ECO:0000259" key="6">
    <source>
        <dbReference type="Pfam" id="PF12849"/>
    </source>
</evidence>
<evidence type="ECO:0000256" key="2">
    <source>
        <dbReference type="ARBA" id="ARBA00022448"/>
    </source>
</evidence>
<accession>A0A7J3MWT5</accession>